<dbReference type="AlphaFoldDB" id="A0A0H3A6R3"/>
<evidence type="ECO:0000313" key="3">
    <source>
        <dbReference type="EMBL" id="ABM28005.1"/>
    </source>
</evidence>
<organism evidence="3 4">
    <name type="scientific">Nitratidesulfovibrio vulgaris (strain DP4)</name>
    <name type="common">Desulfovibrio vulgaris</name>
    <dbReference type="NCBI Taxonomy" id="391774"/>
    <lineage>
        <taxon>Bacteria</taxon>
        <taxon>Pseudomonadati</taxon>
        <taxon>Thermodesulfobacteriota</taxon>
        <taxon>Desulfovibrionia</taxon>
        <taxon>Desulfovibrionales</taxon>
        <taxon>Desulfovibrionaceae</taxon>
        <taxon>Nitratidesulfovibrio</taxon>
    </lineage>
</organism>
<evidence type="ECO:0000256" key="1">
    <source>
        <dbReference type="SAM" id="MobiDB-lite"/>
    </source>
</evidence>
<dbReference type="KEGG" id="dvl:Dvul_0984"/>
<evidence type="ECO:0000313" key="4">
    <source>
        <dbReference type="Proteomes" id="UP000009173"/>
    </source>
</evidence>
<feature type="domain" description="Spore protein YkvP/CgeB glycosyl transferase-like" evidence="2">
    <location>
        <begin position="458"/>
        <end position="595"/>
    </location>
</feature>
<dbReference type="HOGENOM" id="CLU_033615_1_0_7"/>
<dbReference type="RefSeq" id="WP_011791969.1">
    <property type="nucleotide sequence ID" value="NC_008751.1"/>
</dbReference>
<sequence length="604" mass="65796">MPRPQRSRITGEDGSQRTLASGPDAYDCIAMPEAKTAATGVLVLGLGPVPADVIAIVERLMAGRCHCATDSADTTPTVPGCTDGDILRGHNAHFAHLAHLAETSSPSPQATAPRHTAPTTGDDPTLPIGDDGRAATSATARIIYIECDAFAAVMPPAWHAAIPGHWLRAHPDDLQTLLRHIGHVIIFRQAARLFPSFWGPMLGRVMAARIAPRTPQGCSRTVLLPGTERSLLLPEIEAALIDEGYTPLRVAPDDLNTRLPRILADERPTMLLSVNLQGLDAAGERFRLLQACGVPVALWCVDNPWHLLSALRTPWWRETLLCVTDASFIPALRAHGAQHVLHLPLAASPHHFAPVEVNAQCPPAAYDDTSGTPLQTILFVGRSGFPDKARFFAGCRVADDDLAAARDLLDAADAPRQPDFHWWTERQGLTRLWPDKAVRTAGYGAESCALLRRIRYLETACDAGLTVVGDAAWRDHLPCLHDLRPPVDYYGTLPRLYRQARLTLNVTSLLLPAGLTQRHFDVWMAGGFCITDATPGLDIFPKRLAAEVSMPHPSALPALCRRLEDDPRLRDDLAAAWRTCITEAHTYSHRLHTLFAALDAPGRT</sequence>
<protein>
    <recommendedName>
        <fullName evidence="2">Spore protein YkvP/CgeB glycosyl transferase-like domain-containing protein</fullName>
    </recommendedName>
</protein>
<name>A0A0H3A6R3_NITV4</name>
<evidence type="ECO:0000259" key="2">
    <source>
        <dbReference type="Pfam" id="PF13524"/>
    </source>
</evidence>
<feature type="region of interest" description="Disordered" evidence="1">
    <location>
        <begin position="102"/>
        <end position="131"/>
    </location>
</feature>
<proteinExistence type="predicted"/>
<dbReference type="Proteomes" id="UP000009173">
    <property type="component" value="Chromosome"/>
</dbReference>
<accession>A0A0H3A6R3</accession>
<dbReference type="EMBL" id="CP000527">
    <property type="protein sequence ID" value="ABM28005.1"/>
    <property type="molecule type" value="Genomic_DNA"/>
</dbReference>
<reference evidence="4" key="1">
    <citation type="journal article" date="2009" name="Environ. Microbiol.">
        <title>Contribution of mobile genetic elements to Desulfovibrio vulgaris genome plasticity.</title>
        <authorList>
            <person name="Walker C.B."/>
            <person name="Stolyar S."/>
            <person name="Chivian D."/>
            <person name="Pinel N."/>
            <person name="Gabster J.A."/>
            <person name="Dehal P.S."/>
            <person name="He Z."/>
            <person name="Yang Z.K."/>
            <person name="Yen H.C."/>
            <person name="Zhou J."/>
            <person name="Wall J.D."/>
            <person name="Hazen T.C."/>
            <person name="Arkin A.P."/>
            <person name="Stahl D.A."/>
        </authorList>
    </citation>
    <scope>NUCLEOTIDE SEQUENCE [LARGE SCALE GENOMIC DNA]</scope>
    <source>
        <strain evidence="4">DP4</strain>
    </source>
</reference>
<gene>
    <name evidence="3" type="ordered locus">Dvul_0984</name>
</gene>
<dbReference type="InterPro" id="IPR055259">
    <property type="entry name" value="YkvP/CgeB_Glyco_trans-like"/>
</dbReference>
<feature type="region of interest" description="Disordered" evidence="1">
    <location>
        <begin position="1"/>
        <end position="22"/>
    </location>
</feature>
<dbReference type="Pfam" id="PF13524">
    <property type="entry name" value="Glyco_trans_1_2"/>
    <property type="match status" value="1"/>
</dbReference>